<dbReference type="Gramene" id="KVH95405">
    <property type="protein sequence ID" value="KVH95405"/>
    <property type="gene ID" value="Ccrd_002502"/>
</dbReference>
<feature type="chain" id="PRO_5007119043" evidence="10">
    <location>
        <begin position="24"/>
        <end position="314"/>
    </location>
</feature>
<organism evidence="12 13">
    <name type="scientific">Cynara cardunculus var. scolymus</name>
    <name type="common">Globe artichoke</name>
    <name type="synonym">Cynara scolymus</name>
    <dbReference type="NCBI Taxonomy" id="59895"/>
    <lineage>
        <taxon>Eukaryota</taxon>
        <taxon>Viridiplantae</taxon>
        <taxon>Streptophyta</taxon>
        <taxon>Embryophyta</taxon>
        <taxon>Tracheophyta</taxon>
        <taxon>Spermatophyta</taxon>
        <taxon>Magnoliopsida</taxon>
        <taxon>eudicotyledons</taxon>
        <taxon>Gunneridae</taxon>
        <taxon>Pentapetalae</taxon>
        <taxon>asterids</taxon>
        <taxon>campanulids</taxon>
        <taxon>Asterales</taxon>
        <taxon>Asteraceae</taxon>
        <taxon>Carduoideae</taxon>
        <taxon>Cardueae</taxon>
        <taxon>Carduinae</taxon>
        <taxon>Cynara</taxon>
    </lineage>
</organism>
<feature type="non-terminal residue" evidence="12">
    <location>
        <position position="1"/>
    </location>
</feature>
<evidence type="ECO:0000256" key="1">
    <source>
        <dbReference type="ARBA" id="ARBA00004479"/>
    </source>
</evidence>
<keyword evidence="13" id="KW-1185">Reference proteome</keyword>
<dbReference type="InterPro" id="IPR032675">
    <property type="entry name" value="LRR_dom_sf"/>
</dbReference>
<evidence type="ECO:0000256" key="7">
    <source>
        <dbReference type="ARBA" id="ARBA00023136"/>
    </source>
</evidence>
<comment type="subcellular location">
    <subcellularLocation>
        <location evidence="8">Endomembrane system</location>
        <topology evidence="8">Single-pass membrane protein</topology>
    </subcellularLocation>
    <subcellularLocation>
        <location evidence="1">Membrane</location>
        <topology evidence="1">Single-pass type I membrane protein</topology>
    </subcellularLocation>
</comment>
<keyword evidence="6" id="KW-1133">Transmembrane helix</keyword>
<accession>A0A103XR93</accession>
<name>A0A103XR93_CYNCS</name>
<evidence type="ECO:0000256" key="10">
    <source>
        <dbReference type="SAM" id="SignalP"/>
    </source>
</evidence>
<feature type="signal peptide" evidence="10">
    <location>
        <begin position="1"/>
        <end position="23"/>
    </location>
</feature>
<evidence type="ECO:0000256" key="3">
    <source>
        <dbReference type="ARBA" id="ARBA00022692"/>
    </source>
</evidence>
<protein>
    <submittedName>
        <fullName evidence="12">Leucine-rich repeat-containing N-terminal, type 2</fullName>
    </submittedName>
</protein>
<dbReference type="Proteomes" id="UP000243975">
    <property type="component" value="Unassembled WGS sequence"/>
</dbReference>
<dbReference type="Pfam" id="PF08263">
    <property type="entry name" value="LRRNT_2"/>
    <property type="match status" value="1"/>
</dbReference>
<gene>
    <name evidence="12" type="ORF">Ccrd_002502</name>
</gene>
<evidence type="ECO:0000256" key="9">
    <source>
        <dbReference type="SAM" id="MobiDB-lite"/>
    </source>
</evidence>
<keyword evidence="4 10" id="KW-0732">Signal</keyword>
<feature type="domain" description="Leucine-rich repeat-containing N-terminal plant-type" evidence="11">
    <location>
        <begin position="25"/>
        <end position="66"/>
    </location>
</feature>
<evidence type="ECO:0000256" key="4">
    <source>
        <dbReference type="ARBA" id="ARBA00022729"/>
    </source>
</evidence>
<evidence type="ECO:0000259" key="11">
    <source>
        <dbReference type="Pfam" id="PF08263"/>
    </source>
</evidence>
<evidence type="ECO:0000313" key="13">
    <source>
        <dbReference type="Proteomes" id="UP000243975"/>
    </source>
</evidence>
<dbReference type="OMA" id="SFHETIP"/>
<evidence type="ECO:0000256" key="8">
    <source>
        <dbReference type="ARBA" id="ARBA00037847"/>
    </source>
</evidence>
<comment type="caution">
    <text evidence="12">The sequence shown here is derived from an EMBL/GenBank/DDBJ whole genome shotgun (WGS) entry which is preliminary data.</text>
</comment>
<feature type="region of interest" description="Disordered" evidence="9">
    <location>
        <begin position="253"/>
        <end position="292"/>
    </location>
</feature>
<sequence length="314" mass="34508">MKRLIPFQLIFVTFGFFLAKCDAVHPNEVHALIVFKEAIFDDPLLILSNWNGLDSDPCNWVGVFCSGSGDHVTKINISSCSIKGFIAEELFQLSSLSELILHGNNLIGPIPKEIGLLKHLKVLDLGMNQLSGRIPHEIGDLASVVKINLQSNGLTGKLPPELGNLKNLQELRLDRNKLQGTVPGANATDFASTMRGKYASDTNALGFCRASPLKVADFSFNFLVGSIPKCLEYLPRTSFQGNCIKYKDIKPRDPRQCDIAPPAKPQKQKQGEVKHQPAEDKGEPEPEPEPRASKPVWLLALEVVMGVMVGSIFL</sequence>
<evidence type="ECO:0000256" key="5">
    <source>
        <dbReference type="ARBA" id="ARBA00022737"/>
    </source>
</evidence>
<dbReference type="EMBL" id="LEKV01004390">
    <property type="protein sequence ID" value="KVH95405.1"/>
    <property type="molecule type" value="Genomic_DNA"/>
</dbReference>
<dbReference type="PANTHER" id="PTHR46084:SF19">
    <property type="entry name" value="PROTEIN KINASE DOMAIN-CONTAINING PROTEIN"/>
    <property type="match status" value="1"/>
</dbReference>
<dbReference type="InterPro" id="IPR001611">
    <property type="entry name" value="Leu-rich_rpt"/>
</dbReference>
<dbReference type="SUPFAM" id="SSF52058">
    <property type="entry name" value="L domain-like"/>
    <property type="match status" value="1"/>
</dbReference>
<feature type="compositionally biased region" description="Basic and acidic residues" evidence="9">
    <location>
        <begin position="269"/>
        <end position="292"/>
    </location>
</feature>
<evidence type="ECO:0000313" key="12">
    <source>
        <dbReference type="EMBL" id="KVH95405.1"/>
    </source>
</evidence>
<evidence type="ECO:0000256" key="2">
    <source>
        <dbReference type="ARBA" id="ARBA00022614"/>
    </source>
</evidence>
<dbReference type="STRING" id="59895.A0A103XR93"/>
<dbReference type="GO" id="GO:0012505">
    <property type="term" value="C:endomembrane system"/>
    <property type="evidence" value="ECO:0007669"/>
    <property type="project" value="UniProtKB-SubCell"/>
</dbReference>
<dbReference type="PANTHER" id="PTHR46084">
    <property type="entry name" value="PROTEIN MALE DISCOVERER 2"/>
    <property type="match status" value="1"/>
</dbReference>
<dbReference type="FunFam" id="3.80.10.10:FF:000400">
    <property type="entry name" value="Nuclear pore complex protein NUP107"/>
    <property type="match status" value="1"/>
</dbReference>
<keyword evidence="7" id="KW-0472">Membrane</keyword>
<keyword evidence="3" id="KW-0812">Transmembrane</keyword>
<dbReference type="Gene3D" id="3.80.10.10">
    <property type="entry name" value="Ribonuclease Inhibitor"/>
    <property type="match status" value="1"/>
</dbReference>
<proteinExistence type="predicted"/>
<keyword evidence="2" id="KW-0433">Leucine-rich repeat</keyword>
<keyword evidence="5" id="KW-0677">Repeat</keyword>
<evidence type="ECO:0000256" key="6">
    <source>
        <dbReference type="ARBA" id="ARBA00022989"/>
    </source>
</evidence>
<dbReference type="AlphaFoldDB" id="A0A103XR93"/>
<dbReference type="Pfam" id="PF00560">
    <property type="entry name" value="LRR_1"/>
    <property type="match status" value="3"/>
</dbReference>
<reference evidence="12 13" key="1">
    <citation type="journal article" date="2016" name="Sci. Rep.">
        <title>The genome sequence of the outbreeding globe artichoke constructed de novo incorporating a phase-aware low-pass sequencing strategy of F1 progeny.</title>
        <authorList>
            <person name="Scaglione D."/>
            <person name="Reyes-Chin-Wo S."/>
            <person name="Acquadro A."/>
            <person name="Froenicke L."/>
            <person name="Portis E."/>
            <person name="Beitel C."/>
            <person name="Tirone M."/>
            <person name="Mauro R."/>
            <person name="Lo Monaco A."/>
            <person name="Mauromicale G."/>
            <person name="Faccioli P."/>
            <person name="Cattivelli L."/>
            <person name="Rieseberg L."/>
            <person name="Michelmore R."/>
            <person name="Lanteri S."/>
        </authorList>
    </citation>
    <scope>NUCLEOTIDE SEQUENCE [LARGE SCALE GENOMIC DNA]</scope>
    <source>
        <strain evidence="12">2C</strain>
    </source>
</reference>
<dbReference type="InterPro" id="IPR013210">
    <property type="entry name" value="LRR_N_plant-typ"/>
</dbReference>